<sequence>MTRHGTRGEAWGISLAPHAPCPDWRALGASRAVTFASVSITDNSNWVDRDAAARLTEALHAGVHAGIRHLGRPGAPQDQARHVVRVGKPLGAFTPGTLAPTLDARAEGVDDRFVRTWIRTLRQEAVIRRVLVYAEAAQWLHRFRPDRWADDDVVLWSAWHNGVPGRAGWFHPRLGLHEHTGEGGIGRHALVYPFTLADVLV</sequence>
<protein>
    <recommendedName>
        <fullName evidence="3">Lysozyme M1 (1,4-beta-N-acetylmuramidase)</fullName>
    </recommendedName>
</protein>
<dbReference type="Proteomes" id="UP000002791">
    <property type="component" value="Chromosome"/>
</dbReference>
<evidence type="ECO:0008006" key="3">
    <source>
        <dbReference type="Google" id="ProtNLM"/>
    </source>
</evidence>
<dbReference type="InterPro" id="IPR017853">
    <property type="entry name" value="GH"/>
</dbReference>
<evidence type="ECO:0000313" key="1">
    <source>
        <dbReference type="EMBL" id="EHR63143.1"/>
    </source>
</evidence>
<dbReference type="OrthoDB" id="3698205at2"/>
<dbReference type="HOGENOM" id="CLU_1359587_0_0_11"/>
<reference evidence="1 2" key="1">
    <citation type="submission" date="2011-11" db="EMBL/GenBank/DDBJ databases">
        <title>The Noncontiguous Finished sequence of Saccharomonospora cyanea NA-134.</title>
        <authorList>
            <consortium name="US DOE Joint Genome Institute"/>
            <person name="Lucas S."/>
            <person name="Han J."/>
            <person name="Lapidus A."/>
            <person name="Cheng J.-F."/>
            <person name="Goodwin L."/>
            <person name="Pitluck S."/>
            <person name="Peters L."/>
            <person name="Ovchinnikova G."/>
            <person name="Lu M."/>
            <person name="Detter J.C."/>
            <person name="Han C."/>
            <person name="Tapia R."/>
            <person name="Land M."/>
            <person name="Hauser L."/>
            <person name="Kyrpides N."/>
            <person name="Ivanova N."/>
            <person name="Pagani I."/>
            <person name="Brambilla E.-M."/>
            <person name="Klenk H.-P."/>
            <person name="Woyke T."/>
        </authorList>
    </citation>
    <scope>NUCLEOTIDE SEQUENCE [LARGE SCALE GENOMIC DNA]</scope>
    <source>
        <strain evidence="1 2">NA-134</strain>
    </source>
</reference>
<dbReference type="Gene3D" id="3.20.20.80">
    <property type="entry name" value="Glycosidases"/>
    <property type="match status" value="1"/>
</dbReference>
<dbReference type="STRING" id="882082.SaccyDRAFT_4328"/>
<organism evidence="1 2">
    <name type="scientific">Saccharomonospora cyanea NA-134</name>
    <dbReference type="NCBI Taxonomy" id="882082"/>
    <lineage>
        <taxon>Bacteria</taxon>
        <taxon>Bacillati</taxon>
        <taxon>Actinomycetota</taxon>
        <taxon>Actinomycetes</taxon>
        <taxon>Pseudonocardiales</taxon>
        <taxon>Pseudonocardiaceae</taxon>
        <taxon>Saccharomonospora</taxon>
    </lineage>
</organism>
<accession>H5XM64</accession>
<dbReference type="EMBL" id="CM001440">
    <property type="protein sequence ID" value="EHR63143.1"/>
    <property type="molecule type" value="Genomic_DNA"/>
</dbReference>
<dbReference type="RefSeq" id="WP_005459262.1">
    <property type="nucleotide sequence ID" value="NZ_CM001440.1"/>
</dbReference>
<dbReference type="SUPFAM" id="SSF51445">
    <property type="entry name" value="(Trans)glycosidases"/>
    <property type="match status" value="1"/>
</dbReference>
<evidence type="ECO:0000313" key="2">
    <source>
        <dbReference type="Proteomes" id="UP000002791"/>
    </source>
</evidence>
<dbReference type="AlphaFoldDB" id="H5XM64"/>
<gene>
    <name evidence="1" type="ORF">SaccyDRAFT_4328</name>
</gene>
<name>H5XM64_9PSEU</name>
<dbReference type="eggNOG" id="COG3757">
    <property type="taxonomic scope" value="Bacteria"/>
</dbReference>
<proteinExistence type="predicted"/>
<keyword evidence="2" id="KW-1185">Reference proteome</keyword>